<evidence type="ECO:0000256" key="6">
    <source>
        <dbReference type="SAM" id="MobiDB-lite"/>
    </source>
</evidence>
<keyword evidence="5" id="KW-0175">Coiled coil</keyword>
<dbReference type="GO" id="GO:0005886">
    <property type="term" value="C:plasma membrane"/>
    <property type="evidence" value="ECO:0007669"/>
    <property type="project" value="TreeGrafter"/>
</dbReference>
<dbReference type="Gene3D" id="2.130.10.10">
    <property type="entry name" value="YVTN repeat-like/Quinoprotein amine dehydrogenase"/>
    <property type="match status" value="1"/>
</dbReference>
<sequence>MLLCDHVNICHTAHQNLNSVHRFGRPGVDCHCCHPEEAAVIQILFLINEGALVTVCSDDTLHLWNYRQKRPDIVHTLKFMKERITYCHLPFQSKWFYIGTERGNVHIVNIETFSLSGYVINWNKAIELSRKTHPGPVVHLEDNPIDPSRLLIGFESGIVVVWDLKNKTAELRFSTPEALRSLSWWSDGKQFMGSHSDGSLTTWNLKTNLKATNITMPHAKPGKDGKLEPCKPIKKIEWKSVRGGEPLIIFSGGMPYDKVGRTPSITVMNGKSITVLEMEHNIVDFVVLCETPWQNDFQVPYAIVVLLQNDLVVVDLTVQGYPCFENPYPMDIHESPVTACQYYADCPPDLIPAFYSVGSKQKKTGFSENGWPIKGGEWGTTTCSYPEIILTGHADGSIKFWDASAVTLQVLCKVKSAKLFEKPKCKNSDGSDDDPFAIQMMQLCRESRLLCVAGATHVMLFRFDKQESQHEVVALEIQIIYEVYDDLDSPDYEYSRPFLGAVHQQQSGSLGSYSSSASDSTKYVQEKKPPLSWSGAISLVTKRACLMRGWQTIGPRQCCWLCPTDRLPAIALKPSNEPHENNHTSLDLDSSYGMEYSTALKVKPSQRRWNPGFQPDIVCLLAWIDNEHPGNVTSICVNSSYGLMAFGNESGLAVVDIIQKICLLNIGTPDLYGSMDPYQRAPRSPRGKRPQPLDANNTGQIFTDECKSPTSDQFVHYSLIFQSLLPLASHPRPASSGSTPCGGEEEEEQQLVHHLPHTQTPQVAIEPTPMTTKSYLSSESICEKTDSTKDNNETWTIIEVETEQSESQTEESVSFHVMPPVKTVPHRTKSNKLPKPSEAVTPIKRSPSESNIRKRNSPKDDDSLFCSSSSSRNLHENRNCISREAYSDVNLTQSIPDTNITSPGANCKDSETSILRKMSSSLKALSIKVRGSLLDVGHDTRKYKPPRRFGDIGKVDVIDLTKENECSHKRHMSRSEIFKGLFVGHSNKNDGSSFSRSRSSSMSSLENVSKEAIQCLKFSDSYTRKTDSYTCPCLWVGTSLGSVLVIVLNLPSQEQRNFQPVIVSPSGTIFRLKGAILTMSFLDCNGVLVPDASVQWEDKSKLKIDPREAQKTNAGINYKKVSPTTVLEVSDRQFAIICSEKQARVMSLPSQTCAYKVKITETSFVVKSEIVSIKDSVCLACYVANGRIVTFSLPSLKPLMDAPFQPLTEIRVARTFCFSNNGHAMYLCTPTELQKVTYSAEMRQNLNEMLGDLFLPCETPEAPKQGFFKNLFGGGSVTVDREELFGETSGKAAKGMAKFIAGSGGMHHLTAQSTSVGGEVARTKQLFHERGEKLEGLDDRTQQMTAQAESYSQVAHQLMLKYKDKKWYQF</sequence>
<dbReference type="SMART" id="SM00320">
    <property type="entry name" value="WD40"/>
    <property type="match status" value="6"/>
</dbReference>
<dbReference type="PANTHER" id="PTHR10241:SF25">
    <property type="entry name" value="TOMOSYN, ISOFORM C"/>
    <property type="match status" value="1"/>
</dbReference>
<dbReference type="GO" id="GO:0006893">
    <property type="term" value="P:Golgi to plasma membrane transport"/>
    <property type="evidence" value="ECO:0007669"/>
    <property type="project" value="TreeGrafter"/>
</dbReference>
<dbReference type="InterPro" id="IPR015943">
    <property type="entry name" value="WD40/YVTN_repeat-like_dom_sf"/>
</dbReference>
<feature type="region of interest" description="Disordered" evidence="6">
    <location>
        <begin position="675"/>
        <end position="705"/>
    </location>
</feature>
<comment type="similarity">
    <text evidence="2">Belongs to the WD repeat L(2)GL family.</text>
</comment>
<dbReference type="InterPro" id="IPR013577">
    <property type="entry name" value="LLGL2"/>
</dbReference>
<dbReference type="SUPFAM" id="SSF50978">
    <property type="entry name" value="WD40 repeat-like"/>
    <property type="match status" value="1"/>
</dbReference>
<dbReference type="GO" id="GO:0005096">
    <property type="term" value="F:GTPase activator activity"/>
    <property type="evidence" value="ECO:0007669"/>
    <property type="project" value="TreeGrafter"/>
</dbReference>
<dbReference type="Gene3D" id="1.20.5.110">
    <property type="match status" value="1"/>
</dbReference>
<dbReference type="FunFam" id="2.130.10.10:FF:000521">
    <property type="entry name" value="syntaxin-binding protein 5-like isoform X1"/>
    <property type="match status" value="1"/>
</dbReference>
<name>A0A7E6FMQ8_9MOLL</name>
<keyword evidence="8" id="KW-1185">Reference proteome</keyword>
<dbReference type="GO" id="GO:0019905">
    <property type="term" value="F:syntaxin binding"/>
    <property type="evidence" value="ECO:0007669"/>
    <property type="project" value="TreeGrafter"/>
</dbReference>
<dbReference type="InterPro" id="IPR001680">
    <property type="entry name" value="WD40_rpt"/>
</dbReference>
<evidence type="ECO:0000313" key="8">
    <source>
        <dbReference type="Proteomes" id="UP000515154"/>
    </source>
</evidence>
<accession>A0A7E6FMQ8</accession>
<dbReference type="KEGG" id="osn:115224093"/>
<dbReference type="Proteomes" id="UP000515154">
    <property type="component" value="Linkage group LG24"/>
</dbReference>
<reference evidence="9" key="1">
    <citation type="submission" date="2025-08" db="UniProtKB">
        <authorList>
            <consortium name="RefSeq"/>
        </authorList>
    </citation>
    <scope>IDENTIFICATION</scope>
</reference>
<keyword evidence="3" id="KW-0268">Exocytosis</keyword>
<evidence type="ECO:0000259" key="7">
    <source>
        <dbReference type="PROSITE" id="PS50892"/>
    </source>
</evidence>
<evidence type="ECO:0000313" key="9">
    <source>
        <dbReference type="RefSeq" id="XP_036368981.1"/>
    </source>
</evidence>
<dbReference type="GO" id="GO:0031201">
    <property type="term" value="C:SNARE complex"/>
    <property type="evidence" value="ECO:0007669"/>
    <property type="project" value="TreeGrafter"/>
</dbReference>
<dbReference type="Pfam" id="PF08366">
    <property type="entry name" value="LLGL"/>
    <property type="match status" value="1"/>
</dbReference>
<evidence type="ECO:0000256" key="2">
    <source>
        <dbReference type="ARBA" id="ARBA00008070"/>
    </source>
</evidence>
<organism evidence="8 9">
    <name type="scientific">Octopus sinensis</name>
    <name type="common">East Asian common octopus</name>
    <dbReference type="NCBI Taxonomy" id="2607531"/>
    <lineage>
        <taxon>Eukaryota</taxon>
        <taxon>Metazoa</taxon>
        <taxon>Spiralia</taxon>
        <taxon>Lophotrochozoa</taxon>
        <taxon>Mollusca</taxon>
        <taxon>Cephalopoda</taxon>
        <taxon>Coleoidea</taxon>
        <taxon>Octopodiformes</taxon>
        <taxon>Octopoda</taxon>
        <taxon>Incirrata</taxon>
        <taxon>Octopodidae</taxon>
        <taxon>Octopus</taxon>
    </lineage>
</organism>
<dbReference type="GO" id="GO:0006887">
    <property type="term" value="P:exocytosis"/>
    <property type="evidence" value="ECO:0007669"/>
    <property type="project" value="UniProtKB-KW"/>
</dbReference>
<evidence type="ECO:0000256" key="5">
    <source>
        <dbReference type="PROSITE-ProRule" id="PRU00290"/>
    </source>
</evidence>
<evidence type="ECO:0000256" key="4">
    <source>
        <dbReference type="ARBA" id="ARBA00022490"/>
    </source>
</evidence>
<comment type="subcellular location">
    <subcellularLocation>
        <location evidence="1">Cytoplasm</location>
    </subcellularLocation>
</comment>
<dbReference type="PANTHER" id="PTHR10241">
    <property type="entry name" value="LETHAL 2 GIANT LARVAE PROTEIN"/>
    <property type="match status" value="1"/>
</dbReference>
<dbReference type="GO" id="GO:0045159">
    <property type="term" value="F:myosin II binding"/>
    <property type="evidence" value="ECO:0007669"/>
    <property type="project" value="TreeGrafter"/>
</dbReference>
<dbReference type="PROSITE" id="PS50892">
    <property type="entry name" value="V_SNARE"/>
    <property type="match status" value="1"/>
</dbReference>
<dbReference type="Pfam" id="PF08596">
    <property type="entry name" value="Lgl_C"/>
    <property type="match status" value="1"/>
</dbReference>
<proteinExistence type="inferred from homology"/>
<dbReference type="RefSeq" id="XP_036368981.1">
    <property type="nucleotide sequence ID" value="XM_036513088.1"/>
</dbReference>
<protein>
    <submittedName>
        <fullName evidence="9">Syntaxin-binding protein 5</fullName>
    </submittedName>
</protein>
<feature type="domain" description="V-SNARE coiled-coil homology" evidence="7">
    <location>
        <begin position="1305"/>
        <end position="1365"/>
    </location>
</feature>
<dbReference type="InterPro" id="IPR013905">
    <property type="entry name" value="Lgl_C_dom"/>
</dbReference>
<dbReference type="InterPro" id="IPR036322">
    <property type="entry name" value="WD40_repeat_dom_sf"/>
</dbReference>
<evidence type="ECO:0000256" key="3">
    <source>
        <dbReference type="ARBA" id="ARBA00022483"/>
    </source>
</evidence>
<dbReference type="InterPro" id="IPR042855">
    <property type="entry name" value="V_SNARE_CC"/>
</dbReference>
<feature type="compositionally biased region" description="Low complexity" evidence="6">
    <location>
        <begin position="805"/>
        <end position="814"/>
    </location>
</feature>
<dbReference type="SUPFAM" id="SSF58038">
    <property type="entry name" value="SNARE fusion complex"/>
    <property type="match status" value="1"/>
</dbReference>
<dbReference type="CDD" id="cd15873">
    <property type="entry name" value="R-SNARE_STXBP5_6"/>
    <property type="match status" value="1"/>
</dbReference>
<evidence type="ECO:0000256" key="1">
    <source>
        <dbReference type="ARBA" id="ARBA00004496"/>
    </source>
</evidence>
<feature type="region of interest" description="Disordered" evidence="6">
    <location>
        <begin position="802"/>
        <end position="872"/>
    </location>
</feature>
<gene>
    <name evidence="9" type="primary">LOC115224093</name>
</gene>
<keyword evidence="4" id="KW-0963">Cytoplasm</keyword>